<organism evidence="1 2">
    <name type="scientific">Bacteroides xylanisolvens SD CC 1b</name>
    <dbReference type="NCBI Taxonomy" id="702447"/>
    <lineage>
        <taxon>Bacteria</taxon>
        <taxon>Pseudomonadati</taxon>
        <taxon>Bacteroidota</taxon>
        <taxon>Bacteroidia</taxon>
        <taxon>Bacteroidales</taxon>
        <taxon>Bacteroidaceae</taxon>
        <taxon>Bacteroides</taxon>
    </lineage>
</organism>
<gene>
    <name evidence="1" type="ORF">BN890_10890</name>
</gene>
<dbReference type="AlphaFoldDB" id="W6P0G7"/>
<sequence>MTIDVTAKYQVLLLSPLAVTNYLFYNQPFNNNNVTDDSKKMHFNLYVEILLILTF</sequence>
<proteinExistence type="predicted"/>
<protein>
    <submittedName>
        <fullName evidence="1">Uncharacterized protein</fullName>
    </submittedName>
</protein>
<reference evidence="1 2" key="1">
    <citation type="submission" date="2013-12" db="EMBL/GenBank/DDBJ databases">
        <title>Improved hybrid genome assemblies of Bacteroides xylanisolvens SD CC 1b and Bacteroides xylanisolvens SD CC 2a using Illumina and 454 Sequencing.</title>
        <authorList>
            <person name="Ramaraj T."/>
            <person name="Sundararajan A."/>
            <person name="Mudge J."/>
            <person name="Schilkey F.D."/>
            <person name="Delvecchio V."/>
            <person name="Donlon M."/>
            <person name="Ziemer C."/>
        </authorList>
    </citation>
    <scope>NUCLEOTIDE SEQUENCE [LARGE SCALE GENOMIC DNA]</scope>
</reference>
<accession>W6P0G7</accession>
<comment type="caution">
    <text evidence="1">The sequence shown here is derived from an EMBL/GenBank/DDBJ whole genome shotgun (WGS) entry which is preliminary data.</text>
</comment>
<dbReference type="EMBL" id="CBXG010000014">
    <property type="protein sequence ID" value="CDM03536.1"/>
    <property type="molecule type" value="Genomic_DNA"/>
</dbReference>
<name>W6P0G7_9BACE</name>
<evidence type="ECO:0000313" key="2">
    <source>
        <dbReference type="Proteomes" id="UP000019380"/>
    </source>
</evidence>
<evidence type="ECO:0000313" key="1">
    <source>
        <dbReference type="EMBL" id="CDM03536.1"/>
    </source>
</evidence>
<dbReference type="Proteomes" id="UP000019380">
    <property type="component" value="Unassembled WGS sequence"/>
</dbReference>